<dbReference type="InterPro" id="IPR001005">
    <property type="entry name" value="SANT/Myb"/>
</dbReference>
<evidence type="ECO:0000313" key="4">
    <source>
        <dbReference type="EMBL" id="CAE0298023.1"/>
    </source>
</evidence>
<dbReference type="SUPFAM" id="SSF46689">
    <property type="entry name" value="Homeodomain-like"/>
    <property type="match status" value="4"/>
</dbReference>
<dbReference type="InterPro" id="IPR050560">
    <property type="entry name" value="MYB_TF"/>
</dbReference>
<dbReference type="EMBL" id="HBIC01052499">
    <property type="protein sequence ID" value="CAE0298023.1"/>
    <property type="molecule type" value="Transcribed_RNA"/>
</dbReference>
<dbReference type="InterPro" id="IPR017930">
    <property type="entry name" value="Myb_dom"/>
</dbReference>
<feature type="domain" description="HTH myb-type" evidence="3">
    <location>
        <begin position="499"/>
        <end position="554"/>
    </location>
</feature>
<accession>A0A7S3HL51</accession>
<dbReference type="GO" id="GO:0000978">
    <property type="term" value="F:RNA polymerase II cis-regulatory region sequence-specific DNA binding"/>
    <property type="evidence" value="ECO:0007669"/>
    <property type="project" value="TreeGrafter"/>
</dbReference>
<feature type="region of interest" description="Disordered" evidence="1">
    <location>
        <begin position="1"/>
        <end position="120"/>
    </location>
</feature>
<feature type="compositionally biased region" description="Low complexity" evidence="1">
    <location>
        <begin position="62"/>
        <end position="74"/>
    </location>
</feature>
<organism evidence="4">
    <name type="scientific">Spumella elongata</name>
    <dbReference type="NCBI Taxonomy" id="89044"/>
    <lineage>
        <taxon>Eukaryota</taxon>
        <taxon>Sar</taxon>
        <taxon>Stramenopiles</taxon>
        <taxon>Ochrophyta</taxon>
        <taxon>Chrysophyceae</taxon>
        <taxon>Chromulinales</taxon>
        <taxon>Chromulinaceae</taxon>
        <taxon>Spumella</taxon>
    </lineage>
</organism>
<dbReference type="SMART" id="SM00717">
    <property type="entry name" value="SANT"/>
    <property type="match status" value="6"/>
</dbReference>
<dbReference type="Pfam" id="PF13921">
    <property type="entry name" value="Myb_DNA-bind_6"/>
    <property type="match status" value="2"/>
</dbReference>
<feature type="region of interest" description="Disordered" evidence="1">
    <location>
        <begin position="348"/>
        <end position="367"/>
    </location>
</feature>
<proteinExistence type="predicted"/>
<dbReference type="PROSITE" id="PS51294">
    <property type="entry name" value="HTH_MYB"/>
    <property type="match status" value="3"/>
</dbReference>
<dbReference type="InterPro" id="IPR009057">
    <property type="entry name" value="Homeodomain-like_sf"/>
</dbReference>
<feature type="domain" description="Myb-like" evidence="2">
    <location>
        <begin position="507"/>
        <end position="550"/>
    </location>
</feature>
<reference evidence="4" key="1">
    <citation type="submission" date="2021-01" db="EMBL/GenBank/DDBJ databases">
        <authorList>
            <person name="Corre E."/>
            <person name="Pelletier E."/>
            <person name="Niang G."/>
            <person name="Scheremetjew M."/>
            <person name="Finn R."/>
            <person name="Kale V."/>
            <person name="Holt S."/>
            <person name="Cochrane G."/>
            <person name="Meng A."/>
            <person name="Brown T."/>
            <person name="Cohen L."/>
        </authorList>
    </citation>
    <scope>NUCLEOTIDE SEQUENCE</scope>
    <source>
        <strain evidence="4">CCAP 955/1</strain>
    </source>
</reference>
<feature type="compositionally biased region" description="Low complexity" evidence="1">
    <location>
        <begin position="452"/>
        <end position="475"/>
    </location>
</feature>
<feature type="compositionally biased region" description="Low complexity" evidence="1">
    <location>
        <begin position="410"/>
        <end position="427"/>
    </location>
</feature>
<name>A0A7S3HL51_9STRA</name>
<feature type="domain" description="Myb-like" evidence="2">
    <location>
        <begin position="189"/>
        <end position="250"/>
    </location>
</feature>
<feature type="domain" description="HTH myb-type" evidence="3">
    <location>
        <begin position="255"/>
        <end position="312"/>
    </location>
</feature>
<evidence type="ECO:0000259" key="3">
    <source>
        <dbReference type="PROSITE" id="PS51294"/>
    </source>
</evidence>
<dbReference type="PANTHER" id="PTHR45614">
    <property type="entry name" value="MYB PROTEIN-RELATED"/>
    <property type="match status" value="1"/>
</dbReference>
<dbReference type="Gene3D" id="1.10.10.60">
    <property type="entry name" value="Homeodomain-like"/>
    <property type="match status" value="4"/>
</dbReference>
<dbReference type="PROSITE" id="PS50090">
    <property type="entry name" value="MYB_LIKE"/>
    <property type="match status" value="4"/>
</dbReference>
<feature type="compositionally biased region" description="Polar residues" evidence="1">
    <location>
        <begin position="26"/>
        <end position="45"/>
    </location>
</feature>
<protein>
    <submittedName>
        <fullName evidence="4">Uncharacterized protein</fullName>
    </submittedName>
</protein>
<dbReference type="PANTHER" id="PTHR45614:SF241">
    <property type="entry name" value="MYB-LIKE DNA-BINDING PROTEIN"/>
    <property type="match status" value="1"/>
</dbReference>
<dbReference type="GO" id="GO:0005634">
    <property type="term" value="C:nucleus"/>
    <property type="evidence" value="ECO:0007669"/>
    <property type="project" value="TreeGrafter"/>
</dbReference>
<dbReference type="GO" id="GO:0000981">
    <property type="term" value="F:DNA-binding transcription factor activity, RNA polymerase II-specific"/>
    <property type="evidence" value="ECO:0007669"/>
    <property type="project" value="TreeGrafter"/>
</dbReference>
<feature type="region of interest" description="Disordered" evidence="1">
    <location>
        <begin position="390"/>
        <end position="433"/>
    </location>
</feature>
<dbReference type="AlphaFoldDB" id="A0A7S3HL51"/>
<evidence type="ECO:0000259" key="2">
    <source>
        <dbReference type="PROSITE" id="PS50090"/>
    </source>
</evidence>
<sequence>MSHPRKRHASMMENQKKAAEAEAAQTILTAVSSVSAPDSGENSASDAGVVESELTSANEVNSAPSATHATATAPVQHEDFGEESSDDSESGIAFLSPTVGAPSVGKKTRGPAKEKGAKTNNTAAAAAAVMSLQRTHWTKEMDALLLHIVPIYDAKDWVSIAKHMGGDVTNEQCRNRWCCKVDPSLNTNKMGPWEPEEEEQLKVLITQFTNHPEQDKRGRRRYRDSVHWGAVAKELNRSQKDCRSKWTTMQRSITIQEMRKGPFTPEEDNLVLQRVAEWGDKGQGVWKSLEVELGRPSNNIGNRYRKLIKTYSTTTGENGVVVTPLNVHSYLPIEQERKLAVALAPVTSSTHASSGDNEGNTGENNDGSEALAVSEEEFLEAATAAAVLAGKKRGRPRSNPLPILTSAHLMSNNNNNNGSDGGSMMSGDGTGSKRLRGAELAETIALAAGHLTNGTQNSNTSYNTNNTSNNGSSGSSSGGGAIPANVPINASAEVAAGRTKIGRSSFWNEERDGLLVEAVAQFGNDWNSISAHVGEGANCDRCWQRWNRYLKPDAMVSKTDPWTTDDLIRLEDLVLTHTNNPDKRRAGRSTTKTSIDWTTISLLMKRPYMDCKGKWKKIKAFNMKKGPFSAEEDALIVQRVEEVGLSMGAASTGRVAEPVDPSDPAHTQTSSAAFPAGFWEHLSAETNRPPEILRTRVKTLRARGSNVL</sequence>
<feature type="compositionally biased region" description="Acidic residues" evidence="1">
    <location>
        <begin position="80"/>
        <end position="89"/>
    </location>
</feature>
<dbReference type="Pfam" id="PF00249">
    <property type="entry name" value="Myb_DNA-binding"/>
    <property type="match status" value="1"/>
</dbReference>
<evidence type="ECO:0000256" key="1">
    <source>
        <dbReference type="SAM" id="MobiDB-lite"/>
    </source>
</evidence>
<feature type="domain" description="Myb-like" evidence="2">
    <location>
        <begin position="129"/>
        <end position="177"/>
    </location>
</feature>
<gene>
    <name evidence="4" type="ORF">SELO1098_LOCUS26877</name>
</gene>
<dbReference type="CDD" id="cd00167">
    <property type="entry name" value="SANT"/>
    <property type="match status" value="4"/>
</dbReference>
<feature type="domain" description="HTH myb-type" evidence="3">
    <location>
        <begin position="131"/>
        <end position="185"/>
    </location>
</feature>
<feature type="domain" description="Myb-like" evidence="2">
    <location>
        <begin position="255"/>
        <end position="308"/>
    </location>
</feature>
<feature type="region of interest" description="Disordered" evidence="1">
    <location>
        <begin position="449"/>
        <end position="480"/>
    </location>
</feature>
<feature type="compositionally biased region" description="Low complexity" evidence="1">
    <location>
        <begin position="353"/>
        <end position="367"/>
    </location>
</feature>